<feature type="signal peptide" evidence="3">
    <location>
        <begin position="1"/>
        <end position="19"/>
    </location>
</feature>
<dbReference type="SUPFAM" id="SSF51569">
    <property type="entry name" value="Aldolase"/>
    <property type="match status" value="1"/>
</dbReference>
<dbReference type="InterPro" id="IPR006311">
    <property type="entry name" value="TAT_signal"/>
</dbReference>
<dbReference type="EC" id="4.3.3.7" evidence="4"/>
<dbReference type="GO" id="GO:0047448">
    <property type="term" value="F:5-dehydro-4-deoxyglucarate dehydratase activity"/>
    <property type="evidence" value="ECO:0007669"/>
    <property type="project" value="UniProtKB-EC"/>
</dbReference>
<dbReference type="EC" id="4.1.3.3" evidence="4"/>
<sequence>MPTRRLLLQGLALGAAAFAAPGALLQAAPADKRFRGLFPIGATPVDAADKIDFAQLAGQVTFLRRARVPGIAWPQIASGWTVLTEAERLQGAEALVGAAKGGETAVVIGIQSPDTAAVKRYATHAAKIGAAAVICIPPEKITDEAALLDYYQQVGKMSHLPLFVQAVGKMSVDLLVRMYETIPTMRYVKDESGEPLERVQELLKRTKGEVADFSGRGANFLVTEMDRGFIGACPFMTLTDVYQAAWEAWQAGDKAKAFQIFGAIQAANTMFSQSSIEAMIARGIFTPGTTLRMGPMAMGSSAGRYLPARSVEEIKRVMDTYLRPYLRA</sequence>
<dbReference type="EC" id="4.2.1.41" evidence="4"/>
<keyword evidence="3" id="KW-0732">Signal</keyword>
<comment type="caution">
    <text evidence="4">The sequence shown here is derived from an EMBL/GenBank/DDBJ whole genome shotgun (WGS) entry which is preliminary data.</text>
</comment>
<organism evidence="4 5">
    <name type="scientific">Sphingomonas natans</name>
    <dbReference type="NCBI Taxonomy" id="3063330"/>
    <lineage>
        <taxon>Bacteria</taxon>
        <taxon>Pseudomonadati</taxon>
        <taxon>Pseudomonadota</taxon>
        <taxon>Alphaproteobacteria</taxon>
        <taxon>Sphingomonadales</taxon>
        <taxon>Sphingomonadaceae</taxon>
        <taxon>Sphingomonas</taxon>
    </lineage>
</organism>
<keyword evidence="2 4" id="KW-0456">Lyase</keyword>
<dbReference type="Proteomes" id="UP001169764">
    <property type="component" value="Unassembled WGS sequence"/>
</dbReference>
<keyword evidence="5" id="KW-1185">Reference proteome</keyword>
<accession>A0ABT8Y3F5</accession>
<protein>
    <submittedName>
        <fullName evidence="4">Dihydrodipicolinate synthase family protein</fullName>
        <ecNumber evidence="4">4.1.3.3</ecNumber>
        <ecNumber evidence="4">4.2.1.41</ecNumber>
        <ecNumber evidence="4">4.3.3.7</ecNumber>
    </submittedName>
</protein>
<name>A0ABT8Y3F5_9SPHN</name>
<evidence type="ECO:0000256" key="1">
    <source>
        <dbReference type="ARBA" id="ARBA00007592"/>
    </source>
</evidence>
<feature type="chain" id="PRO_5045133972" evidence="3">
    <location>
        <begin position="20"/>
        <end position="328"/>
    </location>
</feature>
<dbReference type="PANTHER" id="PTHR12128">
    <property type="entry name" value="DIHYDRODIPICOLINATE SYNTHASE"/>
    <property type="match status" value="1"/>
</dbReference>
<dbReference type="GO" id="GO:0008840">
    <property type="term" value="F:4-hydroxy-tetrahydrodipicolinate synthase activity"/>
    <property type="evidence" value="ECO:0007669"/>
    <property type="project" value="UniProtKB-EC"/>
</dbReference>
<dbReference type="PANTHER" id="PTHR12128:SF66">
    <property type="entry name" value="4-HYDROXY-2-OXOGLUTARATE ALDOLASE, MITOCHONDRIAL"/>
    <property type="match status" value="1"/>
</dbReference>
<dbReference type="Gene3D" id="3.20.20.70">
    <property type="entry name" value="Aldolase class I"/>
    <property type="match status" value="1"/>
</dbReference>
<evidence type="ECO:0000256" key="3">
    <source>
        <dbReference type="SAM" id="SignalP"/>
    </source>
</evidence>
<dbReference type="CDD" id="cd00408">
    <property type="entry name" value="DHDPS-like"/>
    <property type="match status" value="1"/>
</dbReference>
<evidence type="ECO:0000313" key="5">
    <source>
        <dbReference type="Proteomes" id="UP001169764"/>
    </source>
</evidence>
<dbReference type="RefSeq" id="WP_303539170.1">
    <property type="nucleotide sequence ID" value="NZ_JAUOTP010000001.1"/>
</dbReference>
<comment type="similarity">
    <text evidence="1">Belongs to the DapA family.</text>
</comment>
<dbReference type="PROSITE" id="PS51318">
    <property type="entry name" value="TAT"/>
    <property type="match status" value="1"/>
</dbReference>
<dbReference type="SMART" id="SM01130">
    <property type="entry name" value="DHDPS"/>
    <property type="match status" value="1"/>
</dbReference>
<dbReference type="InterPro" id="IPR013785">
    <property type="entry name" value="Aldolase_TIM"/>
</dbReference>
<dbReference type="EMBL" id="JAUOTP010000001">
    <property type="protein sequence ID" value="MDO6412836.1"/>
    <property type="molecule type" value="Genomic_DNA"/>
</dbReference>
<dbReference type="Pfam" id="PF00701">
    <property type="entry name" value="DHDPS"/>
    <property type="match status" value="1"/>
</dbReference>
<evidence type="ECO:0000313" key="4">
    <source>
        <dbReference type="EMBL" id="MDO6412836.1"/>
    </source>
</evidence>
<reference evidence="4" key="1">
    <citation type="submission" date="2023-07" db="EMBL/GenBank/DDBJ databases">
        <authorList>
            <person name="Kim M."/>
        </authorList>
    </citation>
    <scope>NUCLEOTIDE SEQUENCE</scope>
    <source>
        <strain evidence="4">BIUV-7</strain>
    </source>
</reference>
<dbReference type="InterPro" id="IPR002220">
    <property type="entry name" value="DapA-like"/>
</dbReference>
<evidence type="ECO:0000256" key="2">
    <source>
        <dbReference type="ARBA" id="ARBA00023239"/>
    </source>
</evidence>
<proteinExistence type="inferred from homology"/>
<dbReference type="GO" id="GO:0008747">
    <property type="term" value="F:N-acetylneuraminate lyase activity"/>
    <property type="evidence" value="ECO:0007669"/>
    <property type="project" value="UniProtKB-EC"/>
</dbReference>
<gene>
    <name evidence="4" type="ORF">Q4F19_00430</name>
</gene>